<feature type="domain" description="DUF6697" evidence="2">
    <location>
        <begin position="396"/>
        <end position="643"/>
    </location>
</feature>
<protein>
    <recommendedName>
        <fullName evidence="2">DUF6697 domain-containing protein</fullName>
    </recommendedName>
</protein>
<reference evidence="3" key="1">
    <citation type="submission" date="2021-12" db="EMBL/GenBank/DDBJ databases">
        <authorList>
            <person name="Zaccaron A."/>
            <person name="Stergiopoulos I."/>
        </authorList>
    </citation>
    <scope>NUCLEOTIDE SEQUENCE</scope>
    <source>
        <strain evidence="3">Race5_Kim</strain>
    </source>
</reference>
<evidence type="ECO:0000259" key="2">
    <source>
        <dbReference type="Pfam" id="PF20411"/>
    </source>
</evidence>
<feature type="compositionally biased region" description="Low complexity" evidence="1">
    <location>
        <begin position="322"/>
        <end position="335"/>
    </location>
</feature>
<feature type="region of interest" description="Disordered" evidence="1">
    <location>
        <begin position="648"/>
        <end position="734"/>
    </location>
</feature>
<dbReference type="EMBL" id="CP090165">
    <property type="protein sequence ID" value="UJO14659.1"/>
    <property type="molecule type" value="Genomic_DNA"/>
</dbReference>
<sequence length="860" mass="95389">MASHQFSSEHPAYNYHNMAYPSGYIQPQWSTGYNANIHMPTPSYDPSTPSFQPNGMDMQRYHEPRTASMPDMQKMRKYLVDMNVSHMSDNVRLEKMARGTAKEVAELRSMLQRDLRILEGRIKSLQEDDAETDDTVINRGTSAVPAMNRMLKADDEELLSMDLSPRKEMTDNFATEQIAEEYLTRADIMATVAFKLRREADKLKGIIIGAEDAPADKLLEAPPTPGSKVIGFACCETAYGDINELLAHVKEAHPDAVKPRLGSDTGSHSTPTHAPAPRPHSSKSRALEVKAPAADKATSGAKETLARLYEKCKAPEAREEAAAAAKAQPLPQPQATDRTEVAAEAPIAALPQASDHSQIQVQSQVPIQSQHGTKWVPFAVTQMKERTATIPSNTVTFSKEFLRQEFGGEEWSSGFYFNSKAGNNEEGSAYWILDSEHEPYLPEAPGKNGAKLTPFFNDTITLPGEAPYEWHYEKCPVFIKEKDSAEYKYYGSYSQTRFSDKVDYDHLMTEIPEHVRHYWADQLSNPGRPRWVTEKLMDQFWQRPKYEGPTPTDSALQTPATFATGEDSAGGIERRVTKALAAYAERLKDWGKDALVKVTFLTKDAIFESFTKSDLEIEPGMRLWWEYLEFKKFDSKLLDTLVKLSKNPSVAKASGKTGSKRPVTPPIRDSTDTEMKAGALDEKEERKLKQFMPPRPATPPVRGTHETSMKAGTIDKNAVQVVKPSPPKDGSDVAAAVAKLQKEATQKQAAIDSKARKAALDQKQRDAARAPTQAGYPSFNESPKTSSRASAIPKEGLNGLGTYLLDEDEKKPTPTWGGGGDLDIAKRLNDEMRKAAPVPGKGNAPKHVREKAVAPHLRKK</sequence>
<dbReference type="KEGG" id="ffu:CLAFUR5_07984"/>
<dbReference type="InterPro" id="IPR046520">
    <property type="entry name" value="DUF6697"/>
</dbReference>
<dbReference type="Proteomes" id="UP000756132">
    <property type="component" value="Chromosome 3"/>
</dbReference>
<reference evidence="3" key="2">
    <citation type="journal article" date="2022" name="Microb. Genom.">
        <title>A chromosome-scale genome assembly of the tomato pathogen Cladosporium fulvum reveals a compartmentalized genome architecture and the presence of a dispensable chromosome.</title>
        <authorList>
            <person name="Zaccaron A.Z."/>
            <person name="Chen L.H."/>
            <person name="Samaras A."/>
            <person name="Stergiopoulos I."/>
        </authorList>
    </citation>
    <scope>NUCLEOTIDE SEQUENCE</scope>
    <source>
        <strain evidence="3">Race5_Kim</strain>
    </source>
</reference>
<name>A0A9Q8LC43_PASFU</name>
<dbReference type="RefSeq" id="XP_047759025.1">
    <property type="nucleotide sequence ID" value="XM_047907132.1"/>
</dbReference>
<dbReference type="GeneID" id="71987862"/>
<evidence type="ECO:0000313" key="3">
    <source>
        <dbReference type="EMBL" id="UJO14659.1"/>
    </source>
</evidence>
<feature type="region of interest" description="Disordered" evidence="1">
    <location>
        <begin position="256"/>
        <end position="302"/>
    </location>
</feature>
<feature type="region of interest" description="Disordered" evidence="1">
    <location>
        <begin position="835"/>
        <end position="860"/>
    </location>
</feature>
<keyword evidence="4" id="KW-1185">Reference proteome</keyword>
<feature type="region of interest" description="Disordered" evidence="1">
    <location>
        <begin position="748"/>
        <end position="796"/>
    </location>
</feature>
<feature type="compositionally biased region" description="Basic and acidic residues" evidence="1">
    <location>
        <begin position="753"/>
        <end position="768"/>
    </location>
</feature>
<feature type="compositionally biased region" description="Basic and acidic residues" evidence="1">
    <location>
        <begin position="669"/>
        <end position="688"/>
    </location>
</feature>
<gene>
    <name evidence="3" type="ORF">CLAFUR5_07984</name>
</gene>
<dbReference type="OrthoDB" id="5427977at2759"/>
<feature type="region of interest" description="Disordered" evidence="1">
    <location>
        <begin position="320"/>
        <end position="340"/>
    </location>
</feature>
<proteinExistence type="predicted"/>
<organism evidence="3 4">
    <name type="scientific">Passalora fulva</name>
    <name type="common">Tomato leaf mold</name>
    <name type="synonym">Cladosporium fulvum</name>
    <dbReference type="NCBI Taxonomy" id="5499"/>
    <lineage>
        <taxon>Eukaryota</taxon>
        <taxon>Fungi</taxon>
        <taxon>Dikarya</taxon>
        <taxon>Ascomycota</taxon>
        <taxon>Pezizomycotina</taxon>
        <taxon>Dothideomycetes</taxon>
        <taxon>Dothideomycetidae</taxon>
        <taxon>Mycosphaerellales</taxon>
        <taxon>Mycosphaerellaceae</taxon>
        <taxon>Fulvia</taxon>
    </lineage>
</organism>
<accession>A0A9Q8LC43</accession>
<feature type="compositionally biased region" description="Polar residues" evidence="1">
    <location>
        <begin position="779"/>
        <end position="789"/>
    </location>
</feature>
<evidence type="ECO:0000256" key="1">
    <source>
        <dbReference type="SAM" id="MobiDB-lite"/>
    </source>
</evidence>
<dbReference type="AlphaFoldDB" id="A0A9Q8LC43"/>
<dbReference type="Pfam" id="PF20411">
    <property type="entry name" value="DUF6697"/>
    <property type="match status" value="1"/>
</dbReference>
<evidence type="ECO:0000313" key="4">
    <source>
        <dbReference type="Proteomes" id="UP000756132"/>
    </source>
</evidence>